<gene>
    <name evidence="3" type="ORF">A2703_00505</name>
</gene>
<keyword evidence="2" id="KW-0812">Transmembrane</keyword>
<keyword evidence="2" id="KW-0472">Membrane</keyword>
<feature type="transmembrane region" description="Helical" evidence="2">
    <location>
        <begin position="38"/>
        <end position="61"/>
    </location>
</feature>
<dbReference type="STRING" id="1817722.A2703_00505"/>
<protein>
    <submittedName>
        <fullName evidence="3">Uncharacterized protein</fullName>
    </submittedName>
</protein>
<comment type="caution">
    <text evidence="3">The sequence shown here is derived from an EMBL/GenBank/DDBJ whole genome shotgun (WGS) entry which is preliminary data.</text>
</comment>
<sequence length="179" mass="18951">MELQKLSLDPSPKQPAASATPVVSTAKSMPEPMTNESFFTPAKIAALVVVLLLGLGSGYLLKNKVGAVGRGDGPIIARNVPEAGLKEGDIIGEQSAKEFKDSTTGVLQKGGLDGEGSHQLLRPGGISQTVYLTSSIIDLDEFVGHQVTVWGETFKSQRVGWLMDVGRVKVEKLNAPNPQ</sequence>
<organism evidence="3 4">
    <name type="scientific">Candidatus Collierbacteria bacterium RIFCSPHIGHO2_01_FULL_50_25</name>
    <dbReference type="NCBI Taxonomy" id="1817722"/>
    <lineage>
        <taxon>Bacteria</taxon>
        <taxon>Candidatus Collieribacteriota</taxon>
    </lineage>
</organism>
<reference evidence="3 4" key="1">
    <citation type="journal article" date="2016" name="Nat. Commun.">
        <title>Thousands of microbial genomes shed light on interconnected biogeochemical processes in an aquifer system.</title>
        <authorList>
            <person name="Anantharaman K."/>
            <person name="Brown C.T."/>
            <person name="Hug L.A."/>
            <person name="Sharon I."/>
            <person name="Castelle C.J."/>
            <person name="Probst A.J."/>
            <person name="Thomas B.C."/>
            <person name="Singh A."/>
            <person name="Wilkins M.J."/>
            <person name="Karaoz U."/>
            <person name="Brodie E.L."/>
            <person name="Williams K.H."/>
            <person name="Hubbard S.S."/>
            <person name="Banfield J.F."/>
        </authorList>
    </citation>
    <scope>NUCLEOTIDE SEQUENCE [LARGE SCALE GENOMIC DNA]</scope>
</reference>
<evidence type="ECO:0000313" key="4">
    <source>
        <dbReference type="Proteomes" id="UP000177979"/>
    </source>
</evidence>
<proteinExistence type="predicted"/>
<accession>A0A1F5EX87</accession>
<dbReference type="AlphaFoldDB" id="A0A1F5EX87"/>
<evidence type="ECO:0000313" key="3">
    <source>
        <dbReference type="EMBL" id="OGD71980.1"/>
    </source>
</evidence>
<feature type="region of interest" description="Disordered" evidence="1">
    <location>
        <begin position="1"/>
        <end position="30"/>
    </location>
</feature>
<evidence type="ECO:0000256" key="2">
    <source>
        <dbReference type="SAM" id="Phobius"/>
    </source>
</evidence>
<dbReference type="Proteomes" id="UP000177979">
    <property type="component" value="Unassembled WGS sequence"/>
</dbReference>
<keyword evidence="2" id="KW-1133">Transmembrane helix</keyword>
<evidence type="ECO:0000256" key="1">
    <source>
        <dbReference type="SAM" id="MobiDB-lite"/>
    </source>
</evidence>
<name>A0A1F5EX87_9BACT</name>
<dbReference type="EMBL" id="MFAG01000017">
    <property type="protein sequence ID" value="OGD71980.1"/>
    <property type="molecule type" value="Genomic_DNA"/>
</dbReference>